<keyword evidence="5 7" id="KW-0472">Membrane</keyword>
<dbReference type="InterPro" id="IPR010432">
    <property type="entry name" value="RDD"/>
</dbReference>
<dbReference type="OrthoDB" id="9793824at2"/>
<evidence type="ECO:0000259" key="8">
    <source>
        <dbReference type="Pfam" id="PF06271"/>
    </source>
</evidence>
<feature type="region of interest" description="Disordered" evidence="6">
    <location>
        <begin position="1"/>
        <end position="97"/>
    </location>
</feature>
<dbReference type="EMBL" id="CSTD01000001">
    <property type="protein sequence ID" value="CPR09015.1"/>
    <property type="molecule type" value="Genomic_DNA"/>
</dbReference>
<feature type="compositionally biased region" description="Pro residues" evidence="6">
    <location>
        <begin position="10"/>
        <end position="96"/>
    </location>
</feature>
<evidence type="ECO:0000313" key="10">
    <source>
        <dbReference type="Proteomes" id="UP000198875"/>
    </source>
</evidence>
<organism evidence="9 10">
    <name type="scientific">Mycobacterium bohemicum DSM 44277</name>
    <dbReference type="NCBI Taxonomy" id="1236609"/>
    <lineage>
        <taxon>Bacteria</taxon>
        <taxon>Bacillati</taxon>
        <taxon>Actinomycetota</taxon>
        <taxon>Actinomycetes</taxon>
        <taxon>Mycobacteriales</taxon>
        <taxon>Mycobacteriaceae</taxon>
        <taxon>Mycobacterium</taxon>
    </lineage>
</organism>
<accession>A0A0U0W5R7</accession>
<keyword evidence="4 7" id="KW-1133">Transmembrane helix</keyword>
<evidence type="ECO:0000256" key="3">
    <source>
        <dbReference type="ARBA" id="ARBA00022692"/>
    </source>
</evidence>
<dbReference type="PANTHER" id="PTHR36115:SF6">
    <property type="entry name" value="PROLINE-RICH ANTIGEN HOMOLOG"/>
    <property type="match status" value="1"/>
</dbReference>
<dbReference type="RefSeq" id="WP_090349891.1">
    <property type="nucleotide sequence ID" value="NZ_CSTD01000001.1"/>
</dbReference>
<dbReference type="AlphaFoldDB" id="A0A0U0W5R7"/>
<sequence>MTEEPRPGGAFPPNPSPYPEAQPTPPSFSPYPEAQPTPPSAPPPSPEAPPPRPPDPPPPPPPGGGSYPPPPPPPGGGSYPPPPPSSGGYAPPPPGPAIRTLPTESYAPWLTRALAFVIDYAPYAVVLGIGSLLFFSLTQRSCVTDITQYDVTQVCADQPTVIGQLLQWAANLLGLAYLVWNYGYRQGTTGSSLGKSAMKIKVVSEVTGQPIGFGMSVVRQLAHFVDAIICFIGFLFPLWDSKRQTLADKIMTTVVLPIQEG</sequence>
<reference evidence="9 10" key="1">
    <citation type="submission" date="2015-03" db="EMBL/GenBank/DDBJ databases">
        <authorList>
            <person name="Murphy D."/>
        </authorList>
    </citation>
    <scope>NUCLEOTIDE SEQUENCE [LARGE SCALE GENOMIC DNA]</scope>
    <source>
        <strain evidence="9 10">DSM 44277</strain>
    </source>
</reference>
<dbReference type="PRINTS" id="PR01217">
    <property type="entry name" value="PRICHEXTENSN"/>
</dbReference>
<feature type="domain" description="RDD" evidence="8">
    <location>
        <begin position="106"/>
        <end position="251"/>
    </location>
</feature>
<evidence type="ECO:0000256" key="1">
    <source>
        <dbReference type="ARBA" id="ARBA00004651"/>
    </source>
</evidence>
<name>A0A0U0W5R7_MYCBE</name>
<keyword evidence="3 7" id="KW-0812">Transmembrane</keyword>
<feature type="transmembrane region" description="Helical" evidence="7">
    <location>
        <begin position="221"/>
        <end position="239"/>
    </location>
</feature>
<dbReference type="InterPro" id="IPR051791">
    <property type="entry name" value="Pra-immunoreactive"/>
</dbReference>
<dbReference type="Proteomes" id="UP000198875">
    <property type="component" value="Unassembled WGS sequence"/>
</dbReference>
<gene>
    <name evidence="9" type="primary">pra</name>
    <name evidence="9" type="ORF">BN971_01417</name>
</gene>
<evidence type="ECO:0000256" key="7">
    <source>
        <dbReference type="SAM" id="Phobius"/>
    </source>
</evidence>
<proteinExistence type="predicted"/>
<evidence type="ECO:0000256" key="6">
    <source>
        <dbReference type="SAM" id="MobiDB-lite"/>
    </source>
</evidence>
<dbReference type="GO" id="GO:0005886">
    <property type="term" value="C:plasma membrane"/>
    <property type="evidence" value="ECO:0007669"/>
    <property type="project" value="UniProtKB-SubCell"/>
</dbReference>
<dbReference type="PANTHER" id="PTHR36115">
    <property type="entry name" value="PROLINE-RICH ANTIGEN HOMOLOG-RELATED"/>
    <property type="match status" value="1"/>
</dbReference>
<dbReference type="Pfam" id="PF06271">
    <property type="entry name" value="RDD"/>
    <property type="match status" value="1"/>
</dbReference>
<comment type="subcellular location">
    <subcellularLocation>
        <location evidence="1">Cell membrane</location>
        <topology evidence="1">Multi-pass membrane protein</topology>
    </subcellularLocation>
</comment>
<keyword evidence="2" id="KW-1003">Cell membrane</keyword>
<evidence type="ECO:0000256" key="2">
    <source>
        <dbReference type="ARBA" id="ARBA00022475"/>
    </source>
</evidence>
<evidence type="ECO:0000256" key="5">
    <source>
        <dbReference type="ARBA" id="ARBA00023136"/>
    </source>
</evidence>
<evidence type="ECO:0000256" key="4">
    <source>
        <dbReference type="ARBA" id="ARBA00022989"/>
    </source>
</evidence>
<protein>
    <submittedName>
        <fullName evidence="9">Pra</fullName>
    </submittedName>
</protein>
<evidence type="ECO:0000313" key="9">
    <source>
        <dbReference type="EMBL" id="CPR09015.1"/>
    </source>
</evidence>